<proteinExistence type="predicted"/>
<evidence type="ECO:0000313" key="2">
    <source>
        <dbReference type="EMBL" id="CAI8587694.1"/>
    </source>
</evidence>
<gene>
    <name evidence="2" type="ORF">VFH_I312200</name>
</gene>
<sequence length="127" mass="14547">MTNVNNINHLRDQRMNMNFYKSKGGDTNKGKKVPMKKIIFEKDIRGLQGLNIDNENSQKKERPNKMSQHLTHDSESSHEHCVIKGKANGKDGDTHNFEQPTEVQKEKLEKNSGYGILSSHKFRGVIN</sequence>
<reference evidence="2 3" key="1">
    <citation type="submission" date="2023-01" db="EMBL/GenBank/DDBJ databases">
        <authorList>
            <person name="Kreplak J."/>
        </authorList>
    </citation>
    <scope>NUCLEOTIDE SEQUENCE [LARGE SCALE GENOMIC DNA]</scope>
</reference>
<feature type="region of interest" description="Disordered" evidence="1">
    <location>
        <begin position="50"/>
        <end position="112"/>
    </location>
</feature>
<dbReference type="EMBL" id="OX451736">
    <property type="protein sequence ID" value="CAI8587694.1"/>
    <property type="molecule type" value="Genomic_DNA"/>
</dbReference>
<accession>A0AAV0YSP6</accession>
<dbReference type="Proteomes" id="UP001157006">
    <property type="component" value="Chromosome 1L"/>
</dbReference>
<feature type="compositionally biased region" description="Basic and acidic residues" evidence="1">
    <location>
        <begin position="56"/>
        <end position="96"/>
    </location>
</feature>
<protein>
    <submittedName>
        <fullName evidence="2">Uncharacterized protein</fullName>
    </submittedName>
</protein>
<keyword evidence="3" id="KW-1185">Reference proteome</keyword>
<dbReference type="AlphaFoldDB" id="A0AAV0YSP6"/>
<evidence type="ECO:0000256" key="1">
    <source>
        <dbReference type="SAM" id="MobiDB-lite"/>
    </source>
</evidence>
<evidence type="ECO:0000313" key="3">
    <source>
        <dbReference type="Proteomes" id="UP001157006"/>
    </source>
</evidence>
<organism evidence="2 3">
    <name type="scientific">Vicia faba</name>
    <name type="common">Broad bean</name>
    <name type="synonym">Faba vulgaris</name>
    <dbReference type="NCBI Taxonomy" id="3906"/>
    <lineage>
        <taxon>Eukaryota</taxon>
        <taxon>Viridiplantae</taxon>
        <taxon>Streptophyta</taxon>
        <taxon>Embryophyta</taxon>
        <taxon>Tracheophyta</taxon>
        <taxon>Spermatophyta</taxon>
        <taxon>Magnoliopsida</taxon>
        <taxon>eudicotyledons</taxon>
        <taxon>Gunneridae</taxon>
        <taxon>Pentapetalae</taxon>
        <taxon>rosids</taxon>
        <taxon>fabids</taxon>
        <taxon>Fabales</taxon>
        <taxon>Fabaceae</taxon>
        <taxon>Papilionoideae</taxon>
        <taxon>50 kb inversion clade</taxon>
        <taxon>NPAAA clade</taxon>
        <taxon>Hologalegina</taxon>
        <taxon>IRL clade</taxon>
        <taxon>Fabeae</taxon>
        <taxon>Vicia</taxon>
    </lineage>
</organism>
<name>A0AAV0YSP6_VICFA</name>